<dbReference type="GO" id="GO:0016020">
    <property type="term" value="C:membrane"/>
    <property type="evidence" value="ECO:0007669"/>
    <property type="project" value="InterPro"/>
</dbReference>
<dbReference type="SMART" id="SM00137">
    <property type="entry name" value="MAM"/>
    <property type="match status" value="1"/>
</dbReference>
<dbReference type="SUPFAM" id="SSF49899">
    <property type="entry name" value="Concanavalin A-like lectins/glucanases"/>
    <property type="match status" value="1"/>
</dbReference>
<accession>A0A8S4A1E8</accession>
<dbReference type="InterPro" id="IPR000998">
    <property type="entry name" value="MAM_dom"/>
</dbReference>
<feature type="region of interest" description="Disordered" evidence="1">
    <location>
        <begin position="347"/>
        <end position="388"/>
    </location>
</feature>
<dbReference type="PRINTS" id="PR00020">
    <property type="entry name" value="MAMDOMAIN"/>
</dbReference>
<name>A0A8S4A1E8_9EUPU</name>
<dbReference type="PANTHER" id="PTHR23282:SF101">
    <property type="entry name" value="MAM DOMAIN-CONTAINING PROTEIN"/>
    <property type="match status" value="1"/>
</dbReference>
<reference evidence="4" key="1">
    <citation type="submission" date="2021-04" db="EMBL/GenBank/DDBJ databases">
        <authorList>
            <consortium name="Molecular Ecology Group"/>
        </authorList>
    </citation>
    <scope>NUCLEOTIDE SEQUENCE</scope>
</reference>
<organism evidence="4 5">
    <name type="scientific">Candidula unifasciata</name>
    <dbReference type="NCBI Taxonomy" id="100452"/>
    <lineage>
        <taxon>Eukaryota</taxon>
        <taxon>Metazoa</taxon>
        <taxon>Spiralia</taxon>
        <taxon>Lophotrochozoa</taxon>
        <taxon>Mollusca</taxon>
        <taxon>Gastropoda</taxon>
        <taxon>Heterobranchia</taxon>
        <taxon>Euthyneura</taxon>
        <taxon>Panpulmonata</taxon>
        <taxon>Eupulmonata</taxon>
        <taxon>Stylommatophora</taxon>
        <taxon>Helicina</taxon>
        <taxon>Helicoidea</taxon>
        <taxon>Geomitridae</taxon>
        <taxon>Candidula</taxon>
    </lineage>
</organism>
<gene>
    <name evidence="4" type="ORF">CUNI_LOCUS18384</name>
</gene>
<keyword evidence="5" id="KW-1185">Reference proteome</keyword>
<feature type="transmembrane region" description="Helical" evidence="2">
    <location>
        <begin position="415"/>
        <end position="442"/>
    </location>
</feature>
<feature type="compositionally biased region" description="Polar residues" evidence="1">
    <location>
        <begin position="296"/>
        <end position="321"/>
    </location>
</feature>
<evidence type="ECO:0000313" key="4">
    <source>
        <dbReference type="EMBL" id="CAG5132826.1"/>
    </source>
</evidence>
<feature type="non-terminal residue" evidence="4">
    <location>
        <position position="470"/>
    </location>
</feature>
<feature type="region of interest" description="Disordered" evidence="1">
    <location>
        <begin position="284"/>
        <end position="333"/>
    </location>
</feature>
<dbReference type="PANTHER" id="PTHR23282">
    <property type="entry name" value="APICAL ENDOSOMAL GLYCOPROTEIN PRECURSOR"/>
    <property type="match status" value="1"/>
</dbReference>
<dbReference type="Gene3D" id="2.60.120.200">
    <property type="match status" value="1"/>
</dbReference>
<dbReference type="Proteomes" id="UP000678393">
    <property type="component" value="Unassembled WGS sequence"/>
</dbReference>
<dbReference type="PROSITE" id="PS50060">
    <property type="entry name" value="MAM_2"/>
    <property type="match status" value="1"/>
</dbReference>
<dbReference type="EMBL" id="CAJHNH020005668">
    <property type="protein sequence ID" value="CAG5132826.1"/>
    <property type="molecule type" value="Genomic_DNA"/>
</dbReference>
<evidence type="ECO:0000259" key="3">
    <source>
        <dbReference type="PROSITE" id="PS50060"/>
    </source>
</evidence>
<feature type="domain" description="MAM" evidence="3">
    <location>
        <begin position="4"/>
        <end position="176"/>
    </location>
</feature>
<dbReference type="InterPro" id="IPR013320">
    <property type="entry name" value="ConA-like_dom_sf"/>
</dbReference>
<dbReference type="OrthoDB" id="6162141at2759"/>
<feature type="compositionally biased region" description="Polar residues" evidence="1">
    <location>
        <begin position="347"/>
        <end position="379"/>
    </location>
</feature>
<keyword evidence="2" id="KW-0472">Membrane</keyword>
<dbReference type="InterPro" id="IPR051560">
    <property type="entry name" value="MAM_domain-containing"/>
</dbReference>
<evidence type="ECO:0000256" key="1">
    <source>
        <dbReference type="SAM" id="MobiDB-lite"/>
    </source>
</evidence>
<keyword evidence="2" id="KW-0812">Transmembrane</keyword>
<proteinExistence type="predicted"/>
<dbReference type="CDD" id="cd06263">
    <property type="entry name" value="MAM"/>
    <property type="match status" value="1"/>
</dbReference>
<keyword evidence="2" id="KW-1133">Transmembrane helix</keyword>
<comment type="caution">
    <text evidence="4">The sequence shown here is derived from an EMBL/GenBank/DDBJ whole genome shotgun (WGS) entry which is preliminary data.</text>
</comment>
<sequence length="470" mass="51630">AVTLDCDFENDNLCGWNQDNTDDFDWTWHSGETPTANTGPRFDHTTNSSEGHYLFMESSAPQKTGQRSRLISPPHVSISPGTMCLEFFYHMFGPDGIGEVGDLDVYIRPQSVDNTSLAPGNNVFHRSGNQGDRWIHAQVELPQQTDIFNIVLQGTRLKSWSGDIAVDDIRVYPCSASKGSADVDFTTQSVDSDNNSIDESPRSTKIVNMISPTIAPSVTTVKKTRPVKPTLKSSVTRTTKVVPTAAQTVNRASKQSTRLFTPTPLMSSTYKSINRDVTATSIVPSDRQQQSGQQQPATNKTTGVFLSTGVTFSRNITSGQHGENESNDENDRDNYFTQINHAKTGLFTNNDYDSNTKNSDFSSSTNKSVGKNDSKTPFTDSEDATDVSSEEFQVDGFMDETADIIDKSSSPSSVALIPLIVGIVASLVVGVAVTVIMACIWVRNQRTKHDKHQEDQMNIMSDYIETNLCT</sequence>
<protein>
    <recommendedName>
        <fullName evidence="3">MAM domain-containing protein</fullName>
    </recommendedName>
</protein>
<dbReference type="Pfam" id="PF00629">
    <property type="entry name" value="MAM"/>
    <property type="match status" value="1"/>
</dbReference>
<dbReference type="AlphaFoldDB" id="A0A8S4A1E8"/>
<evidence type="ECO:0000256" key="2">
    <source>
        <dbReference type="SAM" id="Phobius"/>
    </source>
</evidence>
<evidence type="ECO:0000313" key="5">
    <source>
        <dbReference type="Proteomes" id="UP000678393"/>
    </source>
</evidence>